<keyword evidence="2" id="KW-1185">Reference proteome</keyword>
<reference evidence="1" key="1">
    <citation type="submission" date="2020-04" db="EMBL/GenBank/DDBJ databases">
        <authorList>
            <person name="Alioto T."/>
            <person name="Alioto T."/>
            <person name="Gomez Garrido J."/>
        </authorList>
    </citation>
    <scope>NUCLEOTIDE SEQUENCE</scope>
    <source>
        <strain evidence="1">A484AB</strain>
    </source>
</reference>
<dbReference type="Proteomes" id="UP001152795">
    <property type="component" value="Unassembled WGS sequence"/>
</dbReference>
<comment type="caution">
    <text evidence="1">The sequence shown here is derived from an EMBL/GenBank/DDBJ whole genome shotgun (WGS) entry which is preliminary data.</text>
</comment>
<protein>
    <submittedName>
        <fullName evidence="1">Uncharacterized protein LOC110041810</fullName>
    </submittedName>
</protein>
<dbReference type="EMBL" id="CACRXK020015897">
    <property type="protein sequence ID" value="CAB4029040.1"/>
    <property type="molecule type" value="Genomic_DNA"/>
</dbReference>
<dbReference type="GO" id="GO:0005615">
    <property type="term" value="C:extracellular space"/>
    <property type="evidence" value="ECO:0007669"/>
    <property type="project" value="TreeGrafter"/>
</dbReference>
<proteinExistence type="predicted"/>
<accession>A0A6S7JJ69</accession>
<dbReference type="SUPFAM" id="SSF53649">
    <property type="entry name" value="Alkaline phosphatase-like"/>
    <property type="match status" value="1"/>
</dbReference>
<name>A0A6S7JJ69_PARCT</name>
<gene>
    <name evidence="1" type="ORF">PACLA_8A024408</name>
</gene>
<dbReference type="OrthoDB" id="5983664at2759"/>
<dbReference type="AlphaFoldDB" id="A0A6S7JJ69"/>
<evidence type="ECO:0000313" key="1">
    <source>
        <dbReference type="EMBL" id="CAB4029040.1"/>
    </source>
</evidence>
<dbReference type="InterPro" id="IPR004245">
    <property type="entry name" value="DUF229"/>
</dbReference>
<sequence length="817" mass="92225">MLKRLRNSSFQRTLVCLALVLILFNGIFVTISPEFSFTALLKYIVSRDPRSGDKSACPKMSIQPANSTTLSQENTACLPHIQSDKACEYTANAYAPYPSLLECPELPYDLCTISEKKPRSSNHSFTSLKILCDMSLCDLSKPMYIEVMNPKDGKMIKYDIPMGANDSTVENLVLKYLKISRVADLNFLFLNCTGLFTGVKISQLLTFLPALPLLTNKTQKDKVNVNVVLLDSLSRAHFYRSLPNTINFLQEKNADPSFPAHVFEYELFQAVHGHTHEIEHALFSGTLYPEEWTSKQKKAKPVDLHVLYGVFKEAGYQTMFLDDLCWKATYGMVAKVKSWSWKTLLKKTKAENIDTRGITEAACKILTDKGRHTLPFSDNKEHQLCFNGKHQHEYLFDYLVHYIDTINTSPQSKPLFSYATTHVSHDEIGLRVQSVDKHLRKFIQTLSTRDDTISFIFADHGNTYTSYQVKFLEGRQEMYHPMMLVILPKNLAQKFGNDVVQNLAKNQHRLFNMFDIRKSLVALAKYDGKSGLDPAGLFGYISKNRICGDLSLTKEAICICRARKFAKLDEAEQFILSEFAVGELNNKIQNSLFKTRGSEKNSNFSNGSPVLFGSCQRLRIQKVENIVQESKSDGLVVTSMDITVQSGTIVDQEELMTVQIESTLETTPSSLKMKLLSFNRISKYEPHEKCADQDVPLTLCICNKMSAAYEPISVQKIVGANSKVTQRPLNSCIVQIQREISGDNTPKVGVYEIANICRVRAFNITITSSSNIRTSTDLPMFLSLPPRTIYFVSSLKAQSIKDNRLDLTFDISSLKAV</sequence>
<dbReference type="Pfam" id="PF02995">
    <property type="entry name" value="DUF229"/>
    <property type="match status" value="1"/>
</dbReference>
<dbReference type="PANTHER" id="PTHR10974:SF39">
    <property type="entry name" value="E2F TRANSCRIPTION FACTOR CC-MB DOMAIN-CONTAINING PROTEIN"/>
    <property type="match status" value="1"/>
</dbReference>
<evidence type="ECO:0000313" key="2">
    <source>
        <dbReference type="Proteomes" id="UP001152795"/>
    </source>
</evidence>
<organism evidence="1 2">
    <name type="scientific">Paramuricea clavata</name>
    <name type="common">Red gorgonian</name>
    <name type="synonym">Violescent sea-whip</name>
    <dbReference type="NCBI Taxonomy" id="317549"/>
    <lineage>
        <taxon>Eukaryota</taxon>
        <taxon>Metazoa</taxon>
        <taxon>Cnidaria</taxon>
        <taxon>Anthozoa</taxon>
        <taxon>Octocorallia</taxon>
        <taxon>Malacalcyonacea</taxon>
        <taxon>Plexauridae</taxon>
        <taxon>Paramuricea</taxon>
    </lineage>
</organism>
<dbReference type="InterPro" id="IPR017850">
    <property type="entry name" value="Alkaline_phosphatase_core_sf"/>
</dbReference>
<dbReference type="PANTHER" id="PTHR10974">
    <property type="entry name" value="FI08016P-RELATED"/>
    <property type="match status" value="1"/>
</dbReference>
<dbReference type="Gene3D" id="3.40.720.10">
    <property type="entry name" value="Alkaline Phosphatase, subunit A"/>
    <property type="match status" value="1"/>
</dbReference>